<dbReference type="AlphaFoldDB" id="A0A7K0KF41"/>
<dbReference type="Pfam" id="PF13084">
    <property type="entry name" value="DUF3943"/>
    <property type="match status" value="1"/>
</dbReference>
<dbReference type="InterPro" id="IPR025079">
    <property type="entry name" value="DUF3943"/>
</dbReference>
<dbReference type="EMBL" id="VUNG01000017">
    <property type="protein sequence ID" value="MST84556.1"/>
    <property type="molecule type" value="Genomic_DNA"/>
</dbReference>
<comment type="caution">
    <text evidence="2">The sequence shown here is derived from an EMBL/GenBank/DDBJ whole genome shotgun (WGS) entry which is preliminary data.</text>
</comment>
<organism evidence="2 3">
    <name type="scientific">Hallella mizrahii</name>
    <dbReference type="NCBI Taxonomy" id="2606637"/>
    <lineage>
        <taxon>Bacteria</taxon>
        <taxon>Pseudomonadati</taxon>
        <taxon>Bacteroidota</taxon>
        <taxon>Bacteroidia</taxon>
        <taxon>Bacteroidales</taxon>
        <taxon>Prevotellaceae</taxon>
        <taxon>Hallella</taxon>
    </lineage>
</organism>
<feature type="domain" description="DUF3943" evidence="1">
    <location>
        <begin position="429"/>
        <end position="534"/>
    </location>
</feature>
<keyword evidence="3" id="KW-1185">Reference proteome</keyword>
<accession>A0A7K0KF41</accession>
<evidence type="ECO:0000313" key="2">
    <source>
        <dbReference type="EMBL" id="MST84556.1"/>
    </source>
</evidence>
<proteinExistence type="predicted"/>
<dbReference type="Proteomes" id="UP000438914">
    <property type="component" value="Unassembled WGS sequence"/>
</dbReference>
<gene>
    <name evidence="2" type="ORF">FYJ73_07715</name>
</gene>
<dbReference type="RefSeq" id="WP_154534143.1">
    <property type="nucleotide sequence ID" value="NZ_VUNG01000017.1"/>
</dbReference>
<evidence type="ECO:0000259" key="1">
    <source>
        <dbReference type="Pfam" id="PF13084"/>
    </source>
</evidence>
<protein>
    <submittedName>
        <fullName evidence="2">DUF3943 domain-containing protein</fullName>
    </submittedName>
</protein>
<name>A0A7K0KF41_9BACT</name>
<sequence length="835" mass="95006">MDYGKEKKQLVHHALWGLLLAIGWVWICPSQAQTPKGHRLPNVAVGIHHHHPDSTLCSPLNIGLLSEVDTLHGFQYGMFLGAVRGRADGFMLATLANVAHAFNGVQIASFNNIVFTPMKGIQISPITNIAMGVRQGMQFSSIANISSGKMRGLQLSTYNYADTLRGTQIGILNVAQSHPRGVQIGLFNYTRDPEARKIGLININPQTRIDVMPYVGTSTRLNLALRFRNPHTYTMVGIGSHFLGLDEDFSGELFYRMGRYWGIAPRWTLGGDIGFGHVETFQNKGDTPRRMYSLQARLTADYAINDNLGAFVAAGYGTTRHYGSHTNFRSRPIIEAGLALRYHHDPDHQALWDEERKRDREFMLGKLALTPEDSLYRWSDPDYTKKRWLRAAAEAVGINVFVHCFDRFVMDEDFAQVTFKSIAHNWHHAFVWDNDQFSTNLFAHPYHGNLYFNSARSNGLNFWQSAPYALGGSLMWEFCGEVEPPAINDVLATTFGGICIGEVMHRVSALVLNDRSRGFRRFLREAVAFVTNPMQGLNRIIDGDAWNVRQDKYMYHDFSRIPVEFAMTVGDRYLADQGGIFRGENQPYLMFDLHYGDAFDDSNTQPYDFFTLNACAGFTGNQPLINNLHLLGKLWSHTVYDGKQGKTIVGIFQHFNYYDSKPVKNGSDKTPYRISEAASFGPGMMWQFPQVGNLKRLEQAVFADLILLGGTKSDYYNVIDRDYNMGSGFSLKSKTQMVFPRLGYFSLLVDYYHIYTWKGYEGKDLEHTNPLYLNAQGDKGDAQLLVFNPRFVFQLRNNFGIEWQGAYYGRYTYYSYHPSVRAHTFETRLGLLYRF</sequence>
<evidence type="ECO:0000313" key="3">
    <source>
        <dbReference type="Proteomes" id="UP000438914"/>
    </source>
</evidence>
<reference evidence="2 3" key="1">
    <citation type="submission" date="2019-08" db="EMBL/GenBank/DDBJ databases">
        <title>In-depth cultivation of the pig gut microbiome towards novel bacterial diversity and tailored functional studies.</title>
        <authorList>
            <person name="Wylensek D."/>
            <person name="Hitch T.C.A."/>
            <person name="Clavel T."/>
        </authorList>
    </citation>
    <scope>NUCLEOTIDE SEQUENCE [LARGE SCALE GENOMIC DNA]</scope>
    <source>
        <strain evidence="2 3">LKV-178-WT-2A</strain>
    </source>
</reference>